<evidence type="ECO:0000313" key="3">
    <source>
        <dbReference type="Proteomes" id="UP000239002"/>
    </source>
</evidence>
<accession>A0A2S6IHB7</accession>
<proteinExistence type="predicted"/>
<dbReference type="RefSeq" id="WP_146080427.1">
    <property type="nucleotide sequence ID" value="NZ_MQVW01000024.1"/>
</dbReference>
<dbReference type="SUPFAM" id="SSF53448">
    <property type="entry name" value="Nucleotide-diphospho-sugar transferases"/>
    <property type="match status" value="1"/>
</dbReference>
<reference evidence="2 3" key="1">
    <citation type="submission" date="2018-02" db="EMBL/GenBank/DDBJ databases">
        <title>Genomic Encyclopedia of Archaeal and Bacterial Type Strains, Phase II (KMG-II): from individual species to whole genera.</title>
        <authorList>
            <person name="Goeker M."/>
        </authorList>
    </citation>
    <scope>NUCLEOTIDE SEQUENCE [LARGE SCALE GENOMIC DNA]</scope>
    <source>
        <strain evidence="2 3">DSM 16809</strain>
    </source>
</reference>
<dbReference type="GO" id="GO:0016740">
    <property type="term" value="F:transferase activity"/>
    <property type="evidence" value="ECO:0007669"/>
    <property type="project" value="UniProtKB-KW"/>
</dbReference>
<gene>
    <name evidence="2" type="ORF">LY01_02385</name>
</gene>
<dbReference type="InterPro" id="IPR001173">
    <property type="entry name" value="Glyco_trans_2-like"/>
</dbReference>
<keyword evidence="3" id="KW-1185">Reference proteome</keyword>
<sequence length="283" mass="32552">MSNYTSDDLEICIATMNRSDLSFLELMFQCSLSEIKHQIIIVNQSKTAVLKSEYSNIRIFNDCEFGLSRSRNLALRNCNGAFAWILDDDVQVLQESISVIVDKLNAYKNSSLLVFKILTPKGADKRVYSKKDKLATTKKELFHIHSIEMIFNTAIWRDKNFRFDTRFGLGSQFKMGEEYVLSQEIISQKCAIMLVPEAVVVHAEISTANDPSSNEVIYARGAIAAHENLKIVGLIQLKYIFFLFRKGYIKQFSDLRDSYRLFKKGVNDYINSLERYSKNDVKQ</sequence>
<dbReference type="EMBL" id="PTJE01000006">
    <property type="protein sequence ID" value="PPK93602.1"/>
    <property type="molecule type" value="Genomic_DNA"/>
</dbReference>
<protein>
    <submittedName>
        <fullName evidence="2">Glycosyl transferase family 2</fullName>
    </submittedName>
</protein>
<dbReference type="Pfam" id="PF00535">
    <property type="entry name" value="Glycos_transf_2"/>
    <property type="match status" value="1"/>
</dbReference>
<dbReference type="AlphaFoldDB" id="A0A2S6IHB7"/>
<name>A0A2S6IHB7_9FLAO</name>
<evidence type="ECO:0000313" key="2">
    <source>
        <dbReference type="EMBL" id="PPK93602.1"/>
    </source>
</evidence>
<dbReference type="OrthoDB" id="9778406at2"/>
<comment type="caution">
    <text evidence="2">The sequence shown here is derived from an EMBL/GenBank/DDBJ whole genome shotgun (WGS) entry which is preliminary data.</text>
</comment>
<dbReference type="InterPro" id="IPR029044">
    <property type="entry name" value="Nucleotide-diphossugar_trans"/>
</dbReference>
<organism evidence="2 3">
    <name type="scientific">Nonlabens xylanidelens</name>
    <dbReference type="NCBI Taxonomy" id="191564"/>
    <lineage>
        <taxon>Bacteria</taxon>
        <taxon>Pseudomonadati</taxon>
        <taxon>Bacteroidota</taxon>
        <taxon>Flavobacteriia</taxon>
        <taxon>Flavobacteriales</taxon>
        <taxon>Flavobacteriaceae</taxon>
        <taxon>Nonlabens</taxon>
    </lineage>
</organism>
<dbReference type="Proteomes" id="UP000239002">
    <property type="component" value="Unassembled WGS sequence"/>
</dbReference>
<feature type="domain" description="Glycosyltransferase 2-like" evidence="1">
    <location>
        <begin position="12"/>
        <end position="127"/>
    </location>
</feature>
<evidence type="ECO:0000259" key="1">
    <source>
        <dbReference type="Pfam" id="PF00535"/>
    </source>
</evidence>
<dbReference type="Gene3D" id="3.90.550.10">
    <property type="entry name" value="Spore Coat Polysaccharide Biosynthesis Protein SpsA, Chain A"/>
    <property type="match status" value="1"/>
</dbReference>
<keyword evidence="2" id="KW-0808">Transferase</keyword>